<evidence type="ECO:0008006" key="3">
    <source>
        <dbReference type="Google" id="ProtNLM"/>
    </source>
</evidence>
<dbReference type="NCBIfam" id="NF005679">
    <property type="entry name" value="PRK07475.1"/>
    <property type="match status" value="1"/>
</dbReference>
<comment type="caution">
    <text evidence="1">The sequence shown here is derived from an EMBL/GenBank/DDBJ whole genome shotgun (WGS) entry which is preliminary data.</text>
</comment>
<keyword evidence="2" id="KW-1185">Reference proteome</keyword>
<dbReference type="PATRIC" id="fig|28092.6.peg.434"/>
<protein>
    <recommendedName>
        <fullName evidence="3">Aspartate/glutamate racemase family protein</fullName>
    </recommendedName>
</protein>
<dbReference type="OrthoDB" id="5465390at2"/>
<evidence type="ECO:0000313" key="1">
    <source>
        <dbReference type="EMBL" id="KKB65350.1"/>
    </source>
</evidence>
<organism evidence="1 2">
    <name type="scientific">Robbsia andropogonis</name>
    <dbReference type="NCBI Taxonomy" id="28092"/>
    <lineage>
        <taxon>Bacteria</taxon>
        <taxon>Pseudomonadati</taxon>
        <taxon>Pseudomonadota</taxon>
        <taxon>Betaproteobacteria</taxon>
        <taxon>Burkholderiales</taxon>
        <taxon>Burkholderiaceae</taxon>
        <taxon>Robbsia</taxon>
    </lineage>
</organism>
<dbReference type="Gene3D" id="3.40.50.12500">
    <property type="match status" value="1"/>
</dbReference>
<dbReference type="InterPro" id="IPR053714">
    <property type="entry name" value="Iso_Racemase_Enz_sf"/>
</dbReference>
<name>A0A0F5K5X8_9BURK</name>
<accession>A0A0F5K5X8</accession>
<dbReference type="RefSeq" id="WP_024904647.1">
    <property type="nucleotide sequence ID" value="NZ_CADFGU010000010.1"/>
</dbReference>
<reference evidence="1 2" key="1">
    <citation type="submission" date="2015-03" db="EMBL/GenBank/DDBJ databases">
        <title>Draft Genome Sequence of Burkholderia andropogonis type strain ICMP2807, isolated from Sorghum bicolor.</title>
        <authorList>
            <person name="Lopes-Santos L."/>
            <person name="Castro D.B."/>
            <person name="Ottoboni L.M."/>
            <person name="Park D."/>
            <person name="Weirc B.S."/>
            <person name="Destefano S.A."/>
        </authorList>
    </citation>
    <scope>NUCLEOTIDE SEQUENCE [LARGE SCALE GENOMIC DNA]</scope>
    <source>
        <strain evidence="1 2">ICMP2807</strain>
    </source>
</reference>
<sequence>MSPKPLGILMLDTQFPRPLGDVGNPASYRYPVILRRVEHATPARVVHDRAVGLVDHFCSAARALQDAGCRAIITSCGFLALHQQRLADAVSIPMGTSALLLVPMLRTLLGAHVSVGILTASATSLSADHLRAVGVDPTTPMQGIAPDSEFARVIIGNQATGNMDDVARDVVAGAQALMEKAPHIGAILLECTNMGPYRDRIEKVCGCPVFDLIDLANLLMLSTLGGMPPR</sequence>
<dbReference type="Proteomes" id="UP000033618">
    <property type="component" value="Unassembled WGS sequence"/>
</dbReference>
<dbReference type="STRING" id="28092.WM40_01870"/>
<proteinExistence type="predicted"/>
<gene>
    <name evidence="1" type="ORF">WM40_01870</name>
</gene>
<dbReference type="EMBL" id="LAQU01000001">
    <property type="protein sequence ID" value="KKB65350.1"/>
    <property type="molecule type" value="Genomic_DNA"/>
</dbReference>
<dbReference type="AlphaFoldDB" id="A0A0F5K5X8"/>
<evidence type="ECO:0000313" key="2">
    <source>
        <dbReference type="Proteomes" id="UP000033618"/>
    </source>
</evidence>